<dbReference type="AlphaFoldDB" id="A0A365TQQ7"/>
<gene>
    <name evidence="2" type="ORF">DQ400_07750</name>
</gene>
<sequence length="160" mass="17215">MEMGIMDKQYGYMESKQITKRPRWLTLCMMATAASVITLAGCGDEEPPPPAEEPSPLEQDATSEPEPSMNEEAMDEEPMTQQDSSLEAESASEGSMTQDNGAESEAPASSQDMSDENMPEDTMDEPVEGGNNSDEDEAGFGEGTDPMPGTEDDENSTSNQ</sequence>
<feature type="compositionally biased region" description="Acidic residues" evidence="1">
    <location>
        <begin position="150"/>
        <end position="160"/>
    </location>
</feature>
<evidence type="ECO:0000256" key="1">
    <source>
        <dbReference type="SAM" id="MobiDB-lite"/>
    </source>
</evidence>
<keyword evidence="3" id="KW-1185">Reference proteome</keyword>
<proteinExistence type="predicted"/>
<organism evidence="2 3">
    <name type="scientific">Vreelandella sulfidaeris</name>
    <dbReference type="NCBI Taxonomy" id="115553"/>
    <lineage>
        <taxon>Bacteria</taxon>
        <taxon>Pseudomonadati</taxon>
        <taxon>Pseudomonadota</taxon>
        <taxon>Gammaproteobacteria</taxon>
        <taxon>Oceanospirillales</taxon>
        <taxon>Halomonadaceae</taxon>
        <taxon>Vreelandella</taxon>
    </lineage>
</organism>
<evidence type="ECO:0000313" key="2">
    <source>
        <dbReference type="EMBL" id="RBI68253.1"/>
    </source>
</evidence>
<dbReference type="Proteomes" id="UP000252204">
    <property type="component" value="Unassembled WGS sequence"/>
</dbReference>
<feature type="region of interest" description="Disordered" evidence="1">
    <location>
        <begin position="40"/>
        <end position="160"/>
    </location>
</feature>
<comment type="caution">
    <text evidence="2">The sequence shown here is derived from an EMBL/GenBank/DDBJ whole genome shotgun (WGS) entry which is preliminary data.</text>
</comment>
<feature type="compositionally biased region" description="Acidic residues" evidence="1">
    <location>
        <begin position="113"/>
        <end position="139"/>
    </location>
</feature>
<name>A0A365TQQ7_9GAMM</name>
<dbReference type="OrthoDB" id="6174215at2"/>
<accession>A0A365TQQ7</accession>
<reference evidence="3" key="1">
    <citation type="submission" date="2018-06" db="EMBL/GenBank/DDBJ databases">
        <title>Whole genome sequencing of four bacterial strains from South Shetland trench revealing bio-synthetic gene clusters.</title>
        <authorList>
            <person name="Abdel-Mageed W.M."/>
            <person name="Lehri B."/>
            <person name="Jarmusch S."/>
            <person name="Miranda K."/>
            <person name="Goodfellow M."/>
            <person name="Jaspars M."/>
            <person name="Karlyshev A.V."/>
        </authorList>
    </citation>
    <scope>NUCLEOTIDE SEQUENCE [LARGE SCALE GENOMIC DNA]</scope>
    <source>
        <strain evidence="3">SST4</strain>
    </source>
</reference>
<feature type="compositionally biased region" description="Polar residues" evidence="1">
    <location>
        <begin position="96"/>
        <end position="112"/>
    </location>
</feature>
<dbReference type="EMBL" id="QNTU01000003">
    <property type="protein sequence ID" value="RBI68253.1"/>
    <property type="molecule type" value="Genomic_DNA"/>
</dbReference>
<protein>
    <submittedName>
        <fullName evidence="2">Uncharacterized protein</fullName>
    </submittedName>
</protein>
<feature type="compositionally biased region" description="Low complexity" evidence="1">
    <location>
        <begin position="84"/>
        <end position="95"/>
    </location>
</feature>
<evidence type="ECO:0000313" key="3">
    <source>
        <dbReference type="Proteomes" id="UP000252204"/>
    </source>
</evidence>